<reference evidence="7 8" key="1">
    <citation type="journal article" date="2023" name="bioRxiv">
        <title>Conserved and derived expression patterns and positive selection on dental genes reveal complex evolutionary context of ever-growing rodent molars.</title>
        <authorList>
            <person name="Calamari Z.T."/>
            <person name="Song A."/>
            <person name="Cohen E."/>
            <person name="Akter M."/>
            <person name="Roy R.D."/>
            <person name="Hallikas O."/>
            <person name="Christensen M.M."/>
            <person name="Li P."/>
            <person name="Marangoni P."/>
            <person name="Jernvall J."/>
            <person name="Klein O.D."/>
        </authorList>
    </citation>
    <scope>NUCLEOTIDE SEQUENCE [LARGE SCALE GENOMIC DNA]</scope>
    <source>
        <strain evidence="7">V071</strain>
    </source>
</reference>
<evidence type="ECO:0000256" key="3">
    <source>
        <dbReference type="ARBA" id="ARBA00022754"/>
    </source>
</evidence>
<dbReference type="Pfam" id="PF00038">
    <property type="entry name" value="Filament"/>
    <property type="match status" value="1"/>
</dbReference>
<evidence type="ECO:0000259" key="6">
    <source>
        <dbReference type="PROSITE" id="PS51842"/>
    </source>
</evidence>
<dbReference type="PROSITE" id="PS51842">
    <property type="entry name" value="IF_ROD_2"/>
    <property type="match status" value="1"/>
</dbReference>
<gene>
    <name evidence="7" type="ORF">U0070_006481</name>
</gene>
<dbReference type="InterPro" id="IPR039008">
    <property type="entry name" value="IF_rod_dom"/>
</dbReference>
<sequence length="88" mass="9889">MEQLNGVLLHLESELAQTRAEGQRQTQEYEALLNIKIKLESEIASYGHLLKDGEDFSLSDAPDSSNSVQTVQRTTTARSWMAKWCPGH</sequence>
<dbReference type="GO" id="GO:0045104">
    <property type="term" value="P:intermediate filament cytoskeleton organization"/>
    <property type="evidence" value="ECO:0007669"/>
    <property type="project" value="TreeGrafter"/>
</dbReference>
<dbReference type="Proteomes" id="UP001488838">
    <property type="component" value="Unassembled WGS sequence"/>
</dbReference>
<keyword evidence="2" id="KW-0416">Keratin</keyword>
<dbReference type="GO" id="GO:0045095">
    <property type="term" value="C:keratin filament"/>
    <property type="evidence" value="ECO:0007669"/>
    <property type="project" value="TreeGrafter"/>
</dbReference>
<keyword evidence="8" id="KW-1185">Reference proteome</keyword>
<name>A0AAW0HFL1_MYOGA</name>
<dbReference type="GO" id="GO:0005198">
    <property type="term" value="F:structural molecule activity"/>
    <property type="evidence" value="ECO:0007669"/>
    <property type="project" value="InterPro"/>
</dbReference>
<keyword evidence="4 5" id="KW-0175">Coiled coil</keyword>
<dbReference type="AlphaFoldDB" id="A0AAW0HFL1"/>
<evidence type="ECO:0000313" key="7">
    <source>
        <dbReference type="EMBL" id="KAK7800240.1"/>
    </source>
</evidence>
<keyword evidence="3" id="KW-0403">Intermediate filament</keyword>
<dbReference type="Gene3D" id="1.20.5.170">
    <property type="match status" value="1"/>
</dbReference>
<evidence type="ECO:0000256" key="5">
    <source>
        <dbReference type="SAM" id="Coils"/>
    </source>
</evidence>
<organism evidence="7 8">
    <name type="scientific">Myodes glareolus</name>
    <name type="common">Bank vole</name>
    <name type="synonym">Clethrionomys glareolus</name>
    <dbReference type="NCBI Taxonomy" id="447135"/>
    <lineage>
        <taxon>Eukaryota</taxon>
        <taxon>Metazoa</taxon>
        <taxon>Chordata</taxon>
        <taxon>Craniata</taxon>
        <taxon>Vertebrata</taxon>
        <taxon>Euteleostomi</taxon>
        <taxon>Mammalia</taxon>
        <taxon>Eutheria</taxon>
        <taxon>Euarchontoglires</taxon>
        <taxon>Glires</taxon>
        <taxon>Rodentia</taxon>
        <taxon>Myomorpha</taxon>
        <taxon>Muroidea</taxon>
        <taxon>Cricetidae</taxon>
        <taxon>Arvicolinae</taxon>
        <taxon>Myodes</taxon>
    </lineage>
</organism>
<dbReference type="EMBL" id="JBBHLL010000562">
    <property type="protein sequence ID" value="KAK7800240.1"/>
    <property type="molecule type" value="Genomic_DNA"/>
</dbReference>
<evidence type="ECO:0000256" key="4">
    <source>
        <dbReference type="ARBA" id="ARBA00023054"/>
    </source>
</evidence>
<proteinExistence type="predicted"/>
<dbReference type="InterPro" id="IPR002957">
    <property type="entry name" value="Keratin_I"/>
</dbReference>
<dbReference type="PANTHER" id="PTHR23239">
    <property type="entry name" value="INTERMEDIATE FILAMENT"/>
    <property type="match status" value="1"/>
</dbReference>
<feature type="coiled-coil region" evidence="5">
    <location>
        <begin position="1"/>
        <end position="28"/>
    </location>
</feature>
<evidence type="ECO:0000256" key="1">
    <source>
        <dbReference type="ARBA" id="ARBA00022553"/>
    </source>
</evidence>
<evidence type="ECO:0000256" key="2">
    <source>
        <dbReference type="ARBA" id="ARBA00022744"/>
    </source>
</evidence>
<dbReference type="SUPFAM" id="SSF64593">
    <property type="entry name" value="Intermediate filament protein, coiled coil region"/>
    <property type="match status" value="1"/>
</dbReference>
<accession>A0AAW0HFL1</accession>
<feature type="domain" description="IF rod" evidence="6">
    <location>
        <begin position="1"/>
        <end position="57"/>
    </location>
</feature>
<dbReference type="PANTHER" id="PTHR23239:SF349">
    <property type="entry name" value="KERATIN, TYPE I CYTOSKELETAL 18"/>
    <property type="match status" value="1"/>
</dbReference>
<evidence type="ECO:0000313" key="8">
    <source>
        <dbReference type="Proteomes" id="UP001488838"/>
    </source>
</evidence>
<keyword evidence="1" id="KW-0597">Phosphoprotein</keyword>
<protein>
    <recommendedName>
        <fullName evidence="6">IF rod domain-containing protein</fullName>
    </recommendedName>
</protein>
<comment type="caution">
    <text evidence="7">The sequence shown here is derived from an EMBL/GenBank/DDBJ whole genome shotgun (WGS) entry which is preliminary data.</text>
</comment>